<dbReference type="EMBL" id="MT143121">
    <property type="protein sequence ID" value="QJA93084.1"/>
    <property type="molecule type" value="Genomic_DNA"/>
</dbReference>
<protein>
    <submittedName>
        <fullName evidence="1">Uncharacterized protein</fullName>
    </submittedName>
</protein>
<proteinExistence type="predicted"/>
<accession>A0A6M3LI93</accession>
<gene>
    <name evidence="1" type="ORF">MM415B04369_0006</name>
</gene>
<dbReference type="AlphaFoldDB" id="A0A6M3LI93"/>
<sequence>MANYFVDSSTGSDLDNGTTMDLAWDTLEYALESGGLSAGDSVWVRRIHSEIPVSDIAAAYDGTAGAPISVIGWPRAAIPNTTITQADWTNGNPLVDNVVGITPDREKHIGRYCTAPDGKQYFITAIIWEAGVDGMAGGAEFAIGDILTNVTQTKKGKVWGFTNNLDTTGTIQYVRDSSSVWVDNDNITSDGGGDAEIDAGGETAVGFLIDREYPGSTVTGVNGKFQIEADDDWYDDMGTQYGFDDSGWTIKEAAYDADAHDLPVIDFNAGAYQFYWNVRLYWVLKNLEVKNSADTSGNICNGHGRNFSVIGCLLKTASNVTHYQAVNDFHYLERIIIEGSGAGAVQTGMLIRASSYVCLKAVAIYNCGDYGINMQGNVASKNTNVGIEMANGDVELYFNYSENFKGKDVNLGGTNGYIGNYSYCGKKVSADIGNFQKVLGDHFGWRLGGSVGANGLWRNVDVGDANAPSAASPAGSTTDLIALYPNVSGYEFIEDWAVKVAEWKIWASAAAETYTVYLQNNMGVTLNDTTAKDNIWLKLTYIDTYDDATEYNKTELFSTEIDILQRADDEDWDSLTIASHTPAVAGWAILELYISKYVASGQIYIDPRWA</sequence>
<organism evidence="1">
    <name type="scientific">viral metagenome</name>
    <dbReference type="NCBI Taxonomy" id="1070528"/>
    <lineage>
        <taxon>unclassified sequences</taxon>
        <taxon>metagenomes</taxon>
        <taxon>organismal metagenomes</taxon>
    </lineage>
</organism>
<name>A0A6M3LI93_9ZZZZ</name>
<reference evidence="1" key="1">
    <citation type="submission" date="2020-03" db="EMBL/GenBank/DDBJ databases">
        <title>The deep terrestrial virosphere.</title>
        <authorList>
            <person name="Holmfeldt K."/>
            <person name="Nilsson E."/>
            <person name="Simone D."/>
            <person name="Lopez-Fernandez M."/>
            <person name="Wu X."/>
            <person name="de Brujin I."/>
            <person name="Lundin D."/>
            <person name="Andersson A."/>
            <person name="Bertilsson S."/>
            <person name="Dopson M."/>
        </authorList>
    </citation>
    <scope>NUCLEOTIDE SEQUENCE</scope>
    <source>
        <strain evidence="1">MM415B04369</strain>
    </source>
</reference>
<evidence type="ECO:0000313" key="1">
    <source>
        <dbReference type="EMBL" id="QJA93084.1"/>
    </source>
</evidence>